<gene>
    <name evidence="10" type="ORF">DAPK24_005540</name>
</gene>
<evidence type="ECO:0000256" key="6">
    <source>
        <dbReference type="ARBA" id="ARBA00023136"/>
    </source>
</evidence>
<dbReference type="GO" id="GO:0006869">
    <property type="term" value="P:lipid transport"/>
    <property type="evidence" value="ECO:0007669"/>
    <property type="project" value="UniProtKB-KW"/>
</dbReference>
<evidence type="ECO:0000256" key="8">
    <source>
        <dbReference type="ARBA" id="ARBA00041117"/>
    </source>
</evidence>
<feature type="transmembrane region" description="Helical" evidence="9">
    <location>
        <begin position="155"/>
        <end position="177"/>
    </location>
</feature>
<dbReference type="InterPro" id="IPR007568">
    <property type="entry name" value="RTA1"/>
</dbReference>
<comment type="caution">
    <text evidence="10">The sequence shown here is derived from an EMBL/GenBank/DDBJ whole genome shotgun (WGS) entry which is preliminary data.</text>
</comment>
<dbReference type="EMBL" id="BTGB01000001">
    <property type="protein sequence ID" value="GMM43979.1"/>
    <property type="molecule type" value="Genomic_DNA"/>
</dbReference>
<dbReference type="GO" id="GO:0005886">
    <property type="term" value="C:plasma membrane"/>
    <property type="evidence" value="ECO:0007669"/>
    <property type="project" value="UniProtKB-SubCell"/>
</dbReference>
<evidence type="ECO:0000313" key="11">
    <source>
        <dbReference type="Proteomes" id="UP001378960"/>
    </source>
</evidence>
<keyword evidence="11" id="KW-1185">Reference proteome</keyword>
<evidence type="ECO:0000256" key="5">
    <source>
        <dbReference type="ARBA" id="ARBA00023055"/>
    </source>
</evidence>
<evidence type="ECO:0000256" key="1">
    <source>
        <dbReference type="ARBA" id="ARBA00004651"/>
    </source>
</evidence>
<keyword evidence="6 9" id="KW-0472">Membrane</keyword>
<evidence type="ECO:0000256" key="2">
    <source>
        <dbReference type="ARBA" id="ARBA00009969"/>
    </source>
</evidence>
<organism evidence="10 11">
    <name type="scientific">Pichia kluyveri</name>
    <name type="common">Yeast</name>
    <dbReference type="NCBI Taxonomy" id="36015"/>
    <lineage>
        <taxon>Eukaryota</taxon>
        <taxon>Fungi</taxon>
        <taxon>Dikarya</taxon>
        <taxon>Ascomycota</taxon>
        <taxon>Saccharomycotina</taxon>
        <taxon>Pichiomycetes</taxon>
        <taxon>Pichiales</taxon>
        <taxon>Pichiaceae</taxon>
        <taxon>Pichia</taxon>
    </lineage>
</organism>
<feature type="transmembrane region" description="Helical" evidence="9">
    <location>
        <begin position="79"/>
        <end position="105"/>
    </location>
</feature>
<keyword evidence="3 9" id="KW-0812">Transmembrane</keyword>
<dbReference type="PANTHER" id="PTHR31465">
    <property type="entry name" value="PROTEIN RTA1-RELATED"/>
    <property type="match status" value="1"/>
</dbReference>
<protein>
    <recommendedName>
        <fullName evidence="8">Sphingoid long-chain base transporter RSB1</fullName>
    </recommendedName>
</protein>
<evidence type="ECO:0000256" key="4">
    <source>
        <dbReference type="ARBA" id="ARBA00022989"/>
    </source>
</evidence>
<feature type="transmembrane region" description="Helical" evidence="9">
    <location>
        <begin position="47"/>
        <end position="67"/>
    </location>
</feature>
<comment type="function">
    <text evidence="7">Catalyzes the ATP-dependent translocation of sphingoid long-chain bases (LCBs) from the cytoplasmic site toward the extracytoplasmic side of the membrane (flip-flop). Involved in the establishment of the functional lipid asymmetry of the plasma membrane. Regulates intracellular levels of LCBs, sphingolipid precursors that are growth inhibitory at increased levels.</text>
</comment>
<keyword evidence="5" id="KW-0445">Lipid transport</keyword>
<evidence type="ECO:0000256" key="7">
    <source>
        <dbReference type="ARBA" id="ARBA00037472"/>
    </source>
</evidence>
<proteinExistence type="inferred from homology"/>
<feature type="transmembrane region" description="Helical" evidence="9">
    <location>
        <begin position="117"/>
        <end position="135"/>
    </location>
</feature>
<dbReference type="AlphaFoldDB" id="A0AAV5QXR8"/>
<dbReference type="GO" id="GO:0000324">
    <property type="term" value="C:fungal-type vacuole"/>
    <property type="evidence" value="ECO:0007669"/>
    <property type="project" value="TreeGrafter"/>
</dbReference>
<evidence type="ECO:0000256" key="3">
    <source>
        <dbReference type="ARBA" id="ARBA00022692"/>
    </source>
</evidence>
<dbReference type="PANTHER" id="PTHR31465:SF9">
    <property type="entry name" value="SPHINGOID LONG-CHAIN BASE TRANSPORTER RSB1"/>
    <property type="match status" value="1"/>
</dbReference>
<accession>A0AAV5QXR8</accession>
<comment type="subcellular location">
    <subcellularLocation>
        <location evidence="1">Cell membrane</location>
        <topology evidence="1">Multi-pass membrane protein</topology>
    </subcellularLocation>
</comment>
<feature type="transmembrane region" description="Helical" evidence="9">
    <location>
        <begin position="204"/>
        <end position="223"/>
    </location>
</feature>
<sequence>MSEVARQSFFNGETPHIASGIAYTVVFSFLTVITGTISIWSHQWWFLCSWGIGLLLEVVGYSGRIWYTLNDTSRSAYVMELVCITVAPCFLMAGIYNIFAQLVLVYGTQYSYLKPKLYSTIFIICDVLSIFIQGAGGGISSGSRVNSVSTGSNVMIVGLAFQVATMSVFQLLWYSFIVKIIKEKKQFGDSNFNPNFSHVRLRKYLNCFFVAISVSVLLIYVRSIYRLIETAEGWSSKIATKEIYFDILEGLMISLAGLIMCIFSPGFVYGRDAHLKLNNEKAGADGSESYSHPLDDKDLYNERLTI</sequence>
<feature type="transmembrane region" description="Helical" evidence="9">
    <location>
        <begin position="20"/>
        <end position="40"/>
    </location>
</feature>
<evidence type="ECO:0000313" key="10">
    <source>
        <dbReference type="EMBL" id="GMM43979.1"/>
    </source>
</evidence>
<comment type="similarity">
    <text evidence="2">Belongs to the lipid-translocating exporter (LTE) (TC 9.A.26.1) family.</text>
</comment>
<reference evidence="10 11" key="1">
    <citation type="journal article" date="2023" name="Elife">
        <title>Identification of key yeast species and microbe-microbe interactions impacting larval growth of Drosophila in the wild.</title>
        <authorList>
            <person name="Mure A."/>
            <person name="Sugiura Y."/>
            <person name="Maeda R."/>
            <person name="Honda K."/>
            <person name="Sakurai N."/>
            <person name="Takahashi Y."/>
            <person name="Watada M."/>
            <person name="Katoh T."/>
            <person name="Gotoh A."/>
            <person name="Gotoh Y."/>
            <person name="Taniguchi I."/>
            <person name="Nakamura K."/>
            <person name="Hayashi T."/>
            <person name="Katayama T."/>
            <person name="Uemura T."/>
            <person name="Hattori Y."/>
        </authorList>
    </citation>
    <scope>NUCLEOTIDE SEQUENCE [LARGE SCALE GENOMIC DNA]</scope>
    <source>
        <strain evidence="10 11">PK-24</strain>
    </source>
</reference>
<feature type="transmembrane region" description="Helical" evidence="9">
    <location>
        <begin position="243"/>
        <end position="269"/>
    </location>
</feature>
<keyword evidence="4 9" id="KW-1133">Transmembrane helix</keyword>
<dbReference type="Proteomes" id="UP001378960">
    <property type="component" value="Unassembled WGS sequence"/>
</dbReference>
<keyword evidence="5" id="KW-0813">Transport</keyword>
<dbReference type="Pfam" id="PF04479">
    <property type="entry name" value="RTA1"/>
    <property type="match status" value="1"/>
</dbReference>
<name>A0AAV5QXR8_PICKL</name>
<evidence type="ECO:0000256" key="9">
    <source>
        <dbReference type="SAM" id="Phobius"/>
    </source>
</evidence>